<dbReference type="Pfam" id="PF00201">
    <property type="entry name" value="UDPGT"/>
    <property type="match status" value="1"/>
</dbReference>
<organism evidence="3 4">
    <name type="scientific">Cannabis sativa</name>
    <name type="common">Hemp</name>
    <name type="synonym">Marijuana</name>
    <dbReference type="NCBI Taxonomy" id="3483"/>
    <lineage>
        <taxon>Eukaryota</taxon>
        <taxon>Viridiplantae</taxon>
        <taxon>Streptophyta</taxon>
        <taxon>Embryophyta</taxon>
        <taxon>Tracheophyta</taxon>
        <taxon>Spermatophyta</taxon>
        <taxon>Magnoliopsida</taxon>
        <taxon>eudicotyledons</taxon>
        <taxon>Gunneridae</taxon>
        <taxon>Pentapetalae</taxon>
        <taxon>rosids</taxon>
        <taxon>fabids</taxon>
        <taxon>Rosales</taxon>
        <taxon>Cannabaceae</taxon>
        <taxon>Cannabis</taxon>
    </lineage>
</organism>
<keyword evidence="2" id="KW-0808">Transferase</keyword>
<dbReference type="Gene3D" id="3.40.50.2000">
    <property type="entry name" value="Glycogen Phosphorylase B"/>
    <property type="match status" value="2"/>
</dbReference>
<sequence>MKNYSSKSGESKIIVFVPYPAQGHVTPMLNLAKAFLNLDQGFRPVFVTPRFIHDQIVARYDDHENNNHMFITNDHHHQTNNNNDSIEFVAIPDGFEGKSSVARDFFSLEEAMEKVMPAHLERVVRDQGEDVVCVVVDLLASWAIEVANRCGIRVAGFWPAMLAVYRLVVAIPDMVRSGLISDTGCPQHLYPISFLPNQPILSTEEFPWLIGTLAARKARFKFWTRTLARSRTLQWILANSFPDEESLNDEKLNKELLPLVLPISPLSKNLTTKNPSLWEEDNSCLDWLDKQKSNSVIYISFGSWVSPIGESKVRTLAMALESLGHFFIWVLSNSWRAGLPVGFEERVSNRSKIVSWAPQMEVLRHRAVGFYLTHCGWNSTMEAIQSQKRLLCYPIAGDQFVNCNYIVKVWKIGVRINGVGLKEVEEGLRKVMEDKEMELRLKKMYERTMGDEACRKATSNLRIFGNFLSKQTLLGSSFVSKTSF</sequence>
<evidence type="ECO:0000313" key="3">
    <source>
        <dbReference type="EMBL" id="KAF4381662.1"/>
    </source>
</evidence>
<protein>
    <recommendedName>
        <fullName evidence="5">Glycosyltransferase</fullName>
    </recommendedName>
</protein>
<gene>
    <name evidence="3" type="ORF">F8388_021290</name>
</gene>
<evidence type="ECO:0008006" key="5">
    <source>
        <dbReference type="Google" id="ProtNLM"/>
    </source>
</evidence>
<dbReference type="PANTHER" id="PTHR11926">
    <property type="entry name" value="GLUCOSYL/GLUCURONOSYL TRANSFERASES"/>
    <property type="match status" value="1"/>
</dbReference>
<dbReference type="FunFam" id="3.40.50.2000:FF:000122">
    <property type="entry name" value="Glycosyltransferase"/>
    <property type="match status" value="1"/>
</dbReference>
<dbReference type="EMBL" id="JAATIP010000060">
    <property type="protein sequence ID" value="KAF4381662.1"/>
    <property type="molecule type" value="Genomic_DNA"/>
</dbReference>
<reference evidence="3 4" key="1">
    <citation type="journal article" date="2020" name="bioRxiv">
        <title>Sequence and annotation of 42 cannabis genomes reveals extensive copy number variation in cannabinoid synthesis and pathogen resistance genes.</title>
        <authorList>
            <person name="Mckernan K.J."/>
            <person name="Helbert Y."/>
            <person name="Kane L.T."/>
            <person name="Ebling H."/>
            <person name="Zhang L."/>
            <person name="Liu B."/>
            <person name="Eaton Z."/>
            <person name="Mclaughlin S."/>
            <person name="Kingan S."/>
            <person name="Baybayan P."/>
            <person name="Concepcion G."/>
            <person name="Jordan M."/>
            <person name="Riva A."/>
            <person name="Barbazuk W."/>
            <person name="Harkins T."/>
        </authorList>
    </citation>
    <scope>NUCLEOTIDE SEQUENCE [LARGE SCALE GENOMIC DNA]</scope>
    <source>
        <strain evidence="4">cv. Jamaican Lion 4</strain>
        <tissue evidence="3">Leaf</tissue>
    </source>
</reference>
<name>A0A7J6GFN6_CANSA</name>
<evidence type="ECO:0000256" key="1">
    <source>
        <dbReference type="ARBA" id="ARBA00009995"/>
    </source>
</evidence>
<evidence type="ECO:0000313" key="4">
    <source>
        <dbReference type="Proteomes" id="UP000525078"/>
    </source>
</evidence>
<dbReference type="AlphaFoldDB" id="A0A7J6GFN6"/>
<comment type="similarity">
    <text evidence="1">Belongs to the UDP-glycosyltransferase family.</text>
</comment>
<dbReference type="InterPro" id="IPR002213">
    <property type="entry name" value="UDP_glucos_trans"/>
</dbReference>
<proteinExistence type="inferred from homology"/>
<dbReference type="GO" id="GO:0080044">
    <property type="term" value="F:quercetin 7-O-glucosyltransferase activity"/>
    <property type="evidence" value="ECO:0007669"/>
    <property type="project" value="TreeGrafter"/>
</dbReference>
<dbReference type="Proteomes" id="UP000525078">
    <property type="component" value="Unassembled WGS sequence"/>
</dbReference>
<comment type="caution">
    <text evidence="3">The sequence shown here is derived from an EMBL/GenBank/DDBJ whole genome shotgun (WGS) entry which is preliminary data.</text>
</comment>
<dbReference type="CDD" id="cd03784">
    <property type="entry name" value="GT1_Gtf-like"/>
    <property type="match status" value="1"/>
</dbReference>
<dbReference type="PANTHER" id="PTHR11926:SF1402">
    <property type="entry name" value="GLYCOSYLTRANSFERASE"/>
    <property type="match status" value="1"/>
</dbReference>
<dbReference type="SUPFAM" id="SSF53756">
    <property type="entry name" value="UDP-Glycosyltransferase/glycogen phosphorylase"/>
    <property type="match status" value="1"/>
</dbReference>
<evidence type="ECO:0000256" key="2">
    <source>
        <dbReference type="ARBA" id="ARBA00022679"/>
    </source>
</evidence>
<dbReference type="GO" id="GO:0080043">
    <property type="term" value="F:quercetin 3-O-glucosyltransferase activity"/>
    <property type="evidence" value="ECO:0007669"/>
    <property type="project" value="TreeGrafter"/>
</dbReference>
<accession>A0A7J6GFN6</accession>